<name>A0A9D1ICU0_9FIRM</name>
<proteinExistence type="predicted"/>
<reference evidence="2" key="2">
    <citation type="journal article" date="2021" name="PeerJ">
        <title>Extensive microbial diversity within the chicken gut microbiome revealed by metagenomics and culture.</title>
        <authorList>
            <person name="Gilroy R."/>
            <person name="Ravi A."/>
            <person name="Getino M."/>
            <person name="Pursley I."/>
            <person name="Horton D.L."/>
            <person name="Alikhan N.F."/>
            <person name="Baker D."/>
            <person name="Gharbi K."/>
            <person name="Hall N."/>
            <person name="Watson M."/>
            <person name="Adriaenssens E.M."/>
            <person name="Foster-Nyarko E."/>
            <person name="Jarju S."/>
            <person name="Secka A."/>
            <person name="Antonio M."/>
            <person name="Oren A."/>
            <person name="Chaudhuri R.R."/>
            <person name="La Ragione R."/>
            <person name="Hildebrand F."/>
            <person name="Pallen M.J."/>
        </authorList>
    </citation>
    <scope>NUCLEOTIDE SEQUENCE</scope>
    <source>
        <strain evidence="2">ChiGjej1B1-19959</strain>
    </source>
</reference>
<reference evidence="2" key="1">
    <citation type="submission" date="2020-10" db="EMBL/GenBank/DDBJ databases">
        <authorList>
            <person name="Gilroy R."/>
        </authorList>
    </citation>
    <scope>NUCLEOTIDE SEQUENCE</scope>
    <source>
        <strain evidence="2">ChiGjej1B1-19959</strain>
    </source>
</reference>
<keyword evidence="1" id="KW-0378">Hydrolase</keyword>
<dbReference type="InterPro" id="IPR041999">
    <property type="entry name" value="Sortase_D_1"/>
</dbReference>
<dbReference type="EMBL" id="DVMW01000002">
    <property type="protein sequence ID" value="HIU35060.1"/>
    <property type="molecule type" value="Genomic_DNA"/>
</dbReference>
<dbReference type="Pfam" id="PF04203">
    <property type="entry name" value="Sortase"/>
    <property type="match status" value="1"/>
</dbReference>
<gene>
    <name evidence="2" type="ORF">IAC53_00385</name>
</gene>
<protein>
    <submittedName>
        <fullName evidence="2">Class D sortase</fullName>
    </submittedName>
</protein>
<dbReference type="AlphaFoldDB" id="A0A9D1ICU0"/>
<evidence type="ECO:0000313" key="2">
    <source>
        <dbReference type="EMBL" id="HIU35060.1"/>
    </source>
</evidence>
<evidence type="ECO:0000313" key="3">
    <source>
        <dbReference type="Proteomes" id="UP000824071"/>
    </source>
</evidence>
<evidence type="ECO:0000256" key="1">
    <source>
        <dbReference type="ARBA" id="ARBA00022801"/>
    </source>
</evidence>
<organism evidence="2 3">
    <name type="scientific">Candidatus Fimenecus excrementigallinarum</name>
    <dbReference type="NCBI Taxonomy" id="2840816"/>
    <lineage>
        <taxon>Bacteria</taxon>
        <taxon>Bacillati</taxon>
        <taxon>Bacillota</taxon>
        <taxon>Clostridia</taxon>
        <taxon>Candidatus Fimenecus</taxon>
    </lineage>
</organism>
<accession>A0A9D1ICU0</accession>
<dbReference type="SUPFAM" id="SSF63817">
    <property type="entry name" value="Sortase"/>
    <property type="match status" value="1"/>
</dbReference>
<dbReference type="InterPro" id="IPR023365">
    <property type="entry name" value="Sortase_dom-sf"/>
</dbReference>
<sequence>MLLPVVFFLCGYLILFACLTPILDPLVTVYELAFSGANAQTIEEPGADSIFNGSTGRTGGTLNWDDFTFPVYGEAFGHITVEGTEIDTDLIYGDSKSLLKRGACMSLYSHIPGCGRGVLVGAHNNTYFHTLQYVEEGALVHLETTYGAYVYRVYRTDIIENTDRAGYAEELNGYKEILLLYTCYPNDTIASTPYRFFAFCEKVSGPNVNMYE</sequence>
<dbReference type="Proteomes" id="UP000824071">
    <property type="component" value="Unassembled WGS sequence"/>
</dbReference>
<dbReference type="GO" id="GO:0016787">
    <property type="term" value="F:hydrolase activity"/>
    <property type="evidence" value="ECO:0007669"/>
    <property type="project" value="UniProtKB-KW"/>
</dbReference>
<dbReference type="InterPro" id="IPR005754">
    <property type="entry name" value="Sortase"/>
</dbReference>
<dbReference type="Gene3D" id="2.40.260.10">
    <property type="entry name" value="Sortase"/>
    <property type="match status" value="1"/>
</dbReference>
<dbReference type="CDD" id="cd05828">
    <property type="entry name" value="Sortase_D_1"/>
    <property type="match status" value="1"/>
</dbReference>
<comment type="caution">
    <text evidence="2">The sequence shown here is derived from an EMBL/GenBank/DDBJ whole genome shotgun (WGS) entry which is preliminary data.</text>
</comment>